<dbReference type="InterPro" id="IPR016160">
    <property type="entry name" value="Ald_DH_CS_CYS"/>
</dbReference>
<organism evidence="8 9">
    <name type="scientific">Variovorax beijingensis</name>
    <dbReference type="NCBI Taxonomy" id="2496117"/>
    <lineage>
        <taxon>Bacteria</taxon>
        <taxon>Pseudomonadati</taxon>
        <taxon>Pseudomonadota</taxon>
        <taxon>Betaproteobacteria</taxon>
        <taxon>Burkholderiales</taxon>
        <taxon>Comamonadaceae</taxon>
        <taxon>Variovorax</taxon>
    </lineage>
</organism>
<feature type="domain" description="Aldehyde dehydrogenase" evidence="7">
    <location>
        <begin position="31"/>
        <end position="442"/>
    </location>
</feature>
<protein>
    <recommendedName>
        <fullName evidence="4">Aldehyde dehydrogenase</fullName>
    </recommendedName>
</protein>
<keyword evidence="2 4" id="KW-0560">Oxidoreductase</keyword>
<sequence length="494" mass="54030">MTGDTSMETELRLRGLFDRQRAAFAAQPFPSGTQRKTHLRTLKSQLLRYQDKLVAAISRDFGFRAPAETQMMDVLGSVLEINHALSHVGRWMRSRRRSTELLFMSNSLRVHYQPKGVVGVIVPWNFPVYLALGPLAAALAAGNRVLLKLSDATPATNEVLASLLAEAFSEEWVAVVGAELEDPNFFTALPFDHIVFTGSPAVGRAVMRTAAQNLTPVTLELGGKSPALLLPGCDPRDAASRIAHGKAINAGQICIAPDYALVPRAQVEAFVEGVKDAFARLYGPSVCDHPDYTAIVNERHGQRIRDLLDDARSKGAHVIACAEPGAGRRIPLHIVTGVRKDMRIAQEEIFGPILPVLDYDSLDDALGIINAGPRPLALYCFGHDASARRRVLEHTHSGGVTINDWGWHVLNHDAPFGGIGNSGMGTYHGEEGFRELSHARTVFKRHRWFPVGLFYPPYGSFVQRLILRLWLGRGDPSLSPPSARPSQALGSSAR</sequence>
<dbReference type="InterPro" id="IPR016161">
    <property type="entry name" value="Ald_DH/histidinol_DH"/>
</dbReference>
<gene>
    <name evidence="8" type="ORF">EJO66_28840</name>
</gene>
<evidence type="ECO:0000313" key="8">
    <source>
        <dbReference type="EMBL" id="RSZ29597.1"/>
    </source>
</evidence>
<dbReference type="Pfam" id="PF00171">
    <property type="entry name" value="Aldedh"/>
    <property type="match status" value="1"/>
</dbReference>
<comment type="caution">
    <text evidence="8">The sequence shown here is derived from an EMBL/GenBank/DDBJ whole genome shotgun (WGS) entry which is preliminary data.</text>
</comment>
<evidence type="ECO:0000313" key="9">
    <source>
        <dbReference type="Proteomes" id="UP000271137"/>
    </source>
</evidence>
<dbReference type="PROSITE" id="PS00070">
    <property type="entry name" value="ALDEHYDE_DEHYDR_CYS"/>
    <property type="match status" value="1"/>
</dbReference>
<dbReference type="Gene3D" id="3.40.605.10">
    <property type="entry name" value="Aldehyde Dehydrogenase, Chain A, domain 1"/>
    <property type="match status" value="1"/>
</dbReference>
<dbReference type="InterPro" id="IPR029510">
    <property type="entry name" value="Ald_DH_CS_GLU"/>
</dbReference>
<evidence type="ECO:0000259" key="7">
    <source>
        <dbReference type="Pfam" id="PF00171"/>
    </source>
</evidence>
<dbReference type="EMBL" id="RXFQ01000024">
    <property type="protein sequence ID" value="RSZ29597.1"/>
    <property type="molecule type" value="Genomic_DNA"/>
</dbReference>
<evidence type="ECO:0000256" key="4">
    <source>
        <dbReference type="PIRNR" id="PIRNR036492"/>
    </source>
</evidence>
<dbReference type="Proteomes" id="UP000271137">
    <property type="component" value="Unassembled WGS sequence"/>
</dbReference>
<dbReference type="InterPro" id="IPR016163">
    <property type="entry name" value="Ald_DH_C"/>
</dbReference>
<evidence type="ECO:0000256" key="1">
    <source>
        <dbReference type="ARBA" id="ARBA00009986"/>
    </source>
</evidence>
<keyword evidence="9" id="KW-1185">Reference proteome</keyword>
<dbReference type="InterPro" id="IPR012394">
    <property type="entry name" value="Aldehyde_DH_NAD(P)"/>
</dbReference>
<feature type="active site" evidence="5">
    <location>
        <position position="220"/>
    </location>
</feature>
<comment type="similarity">
    <text evidence="1 4 6">Belongs to the aldehyde dehydrogenase family.</text>
</comment>
<accession>A0ABX9ZY81</accession>
<dbReference type="PIRSF" id="PIRSF036492">
    <property type="entry name" value="ALDH"/>
    <property type="match status" value="1"/>
</dbReference>
<reference evidence="8 9" key="1">
    <citation type="submission" date="2018-12" db="EMBL/GenBank/DDBJ databases">
        <title>The genome sequences of strain 502.</title>
        <authorList>
            <person name="Gao J."/>
            <person name="Sun J."/>
        </authorList>
    </citation>
    <scope>NUCLEOTIDE SEQUENCE [LARGE SCALE GENOMIC DNA]</scope>
    <source>
        <strain evidence="8 9">502</strain>
    </source>
</reference>
<dbReference type="PANTHER" id="PTHR43570">
    <property type="entry name" value="ALDEHYDE DEHYDROGENASE"/>
    <property type="match status" value="1"/>
</dbReference>
<dbReference type="PANTHER" id="PTHR43570:SF20">
    <property type="entry name" value="ALDEHYDE DEHYDROGENASE ALDX-RELATED"/>
    <property type="match status" value="1"/>
</dbReference>
<evidence type="ECO:0000256" key="2">
    <source>
        <dbReference type="ARBA" id="ARBA00023002"/>
    </source>
</evidence>
<dbReference type="PROSITE" id="PS00687">
    <property type="entry name" value="ALDEHYDE_DEHYDR_GLU"/>
    <property type="match status" value="1"/>
</dbReference>
<dbReference type="InterPro" id="IPR016162">
    <property type="entry name" value="Ald_DH_N"/>
</dbReference>
<dbReference type="InterPro" id="IPR015590">
    <property type="entry name" value="Aldehyde_DH_dom"/>
</dbReference>
<dbReference type="SUPFAM" id="SSF53720">
    <property type="entry name" value="ALDH-like"/>
    <property type="match status" value="1"/>
</dbReference>
<dbReference type="Gene3D" id="3.40.309.10">
    <property type="entry name" value="Aldehyde Dehydrogenase, Chain A, domain 2"/>
    <property type="match status" value="1"/>
</dbReference>
<dbReference type="CDD" id="cd07133">
    <property type="entry name" value="ALDH_CALDH_CalB"/>
    <property type="match status" value="1"/>
</dbReference>
<keyword evidence="3" id="KW-0520">NAD</keyword>
<evidence type="ECO:0000256" key="6">
    <source>
        <dbReference type="RuleBase" id="RU003345"/>
    </source>
</evidence>
<name>A0ABX9ZY81_9BURK</name>
<proteinExistence type="inferred from homology"/>
<evidence type="ECO:0000256" key="3">
    <source>
        <dbReference type="ARBA" id="ARBA00023027"/>
    </source>
</evidence>
<evidence type="ECO:0000256" key="5">
    <source>
        <dbReference type="PROSITE-ProRule" id="PRU10007"/>
    </source>
</evidence>